<dbReference type="AlphaFoldDB" id="A0A381U5Y5"/>
<name>A0A381U5Y5_9ZZZZ</name>
<evidence type="ECO:0000313" key="1">
    <source>
        <dbReference type="EMBL" id="SVA23665.1"/>
    </source>
</evidence>
<protein>
    <recommendedName>
        <fullName evidence="2">DUF2783 domain-containing protein</fullName>
    </recommendedName>
</protein>
<accession>A0A381U5Y5</accession>
<dbReference type="EMBL" id="UINC01005806">
    <property type="protein sequence ID" value="SVA23665.1"/>
    <property type="molecule type" value="Genomic_DNA"/>
</dbReference>
<gene>
    <name evidence="1" type="ORF">METZ01_LOCUS76519</name>
</gene>
<proteinExistence type="predicted"/>
<evidence type="ECO:0008006" key="2">
    <source>
        <dbReference type="Google" id="ProtNLM"/>
    </source>
</evidence>
<organism evidence="1">
    <name type="scientific">marine metagenome</name>
    <dbReference type="NCBI Taxonomy" id="408172"/>
    <lineage>
        <taxon>unclassified sequences</taxon>
        <taxon>metagenomes</taxon>
        <taxon>ecological metagenomes</taxon>
    </lineage>
</organism>
<sequence length="65" mass="7596">MQLNLEPNIDEPDSFYNKLIQLYEGLNESESREVQARLILLLSNHIGDSEALYEAMRIAREPFEK</sequence>
<reference evidence="1" key="1">
    <citation type="submission" date="2018-05" db="EMBL/GenBank/DDBJ databases">
        <authorList>
            <person name="Lanie J.A."/>
            <person name="Ng W.-L."/>
            <person name="Kazmierczak K.M."/>
            <person name="Andrzejewski T.M."/>
            <person name="Davidsen T.M."/>
            <person name="Wayne K.J."/>
            <person name="Tettelin H."/>
            <person name="Glass J.I."/>
            <person name="Rusch D."/>
            <person name="Podicherti R."/>
            <person name="Tsui H.-C.T."/>
            <person name="Winkler M.E."/>
        </authorList>
    </citation>
    <scope>NUCLEOTIDE SEQUENCE</scope>
</reference>
<dbReference type="Pfam" id="PF10932">
    <property type="entry name" value="DUF2783"/>
    <property type="match status" value="1"/>
</dbReference>
<dbReference type="InterPro" id="IPR021233">
    <property type="entry name" value="DUF2783"/>
</dbReference>